<name>A0A6A6C0A1_ZASCE</name>
<dbReference type="AlphaFoldDB" id="A0A6A6C0A1"/>
<dbReference type="EMBL" id="ML993640">
    <property type="protein sequence ID" value="KAF2159249.1"/>
    <property type="molecule type" value="Genomic_DNA"/>
</dbReference>
<dbReference type="Pfam" id="PF00400">
    <property type="entry name" value="WD40"/>
    <property type="match status" value="2"/>
</dbReference>
<proteinExistence type="predicted"/>
<accession>A0A6A6C0A1</accession>
<protein>
    <submittedName>
        <fullName evidence="3">Uncharacterized protein</fullName>
    </submittedName>
</protein>
<evidence type="ECO:0000313" key="4">
    <source>
        <dbReference type="Proteomes" id="UP000799537"/>
    </source>
</evidence>
<evidence type="ECO:0000313" key="3">
    <source>
        <dbReference type="EMBL" id="KAF2159249.1"/>
    </source>
</evidence>
<dbReference type="InterPro" id="IPR011047">
    <property type="entry name" value="Quinoprotein_ADH-like_sf"/>
</dbReference>
<organism evidence="3 4">
    <name type="scientific">Zasmidium cellare ATCC 36951</name>
    <dbReference type="NCBI Taxonomy" id="1080233"/>
    <lineage>
        <taxon>Eukaryota</taxon>
        <taxon>Fungi</taxon>
        <taxon>Dikarya</taxon>
        <taxon>Ascomycota</taxon>
        <taxon>Pezizomycotina</taxon>
        <taxon>Dothideomycetes</taxon>
        <taxon>Dothideomycetidae</taxon>
        <taxon>Mycosphaerellales</taxon>
        <taxon>Mycosphaerellaceae</taxon>
        <taxon>Zasmidium</taxon>
    </lineage>
</organism>
<dbReference type="SUPFAM" id="SSF50998">
    <property type="entry name" value="Quinoprotein alcohol dehydrogenase-like"/>
    <property type="match status" value="1"/>
</dbReference>
<reference evidence="3" key="1">
    <citation type="journal article" date="2020" name="Stud. Mycol.">
        <title>101 Dothideomycetes genomes: a test case for predicting lifestyles and emergence of pathogens.</title>
        <authorList>
            <person name="Haridas S."/>
            <person name="Albert R."/>
            <person name="Binder M."/>
            <person name="Bloem J."/>
            <person name="Labutti K."/>
            <person name="Salamov A."/>
            <person name="Andreopoulos B."/>
            <person name="Baker S."/>
            <person name="Barry K."/>
            <person name="Bills G."/>
            <person name="Bluhm B."/>
            <person name="Cannon C."/>
            <person name="Castanera R."/>
            <person name="Culley D."/>
            <person name="Daum C."/>
            <person name="Ezra D."/>
            <person name="Gonzalez J."/>
            <person name="Henrissat B."/>
            <person name="Kuo A."/>
            <person name="Liang C."/>
            <person name="Lipzen A."/>
            <person name="Lutzoni F."/>
            <person name="Magnuson J."/>
            <person name="Mondo S."/>
            <person name="Nolan M."/>
            <person name="Ohm R."/>
            <person name="Pangilinan J."/>
            <person name="Park H.-J."/>
            <person name="Ramirez L."/>
            <person name="Alfaro M."/>
            <person name="Sun H."/>
            <person name="Tritt A."/>
            <person name="Yoshinaga Y."/>
            <person name="Zwiers L.-H."/>
            <person name="Turgeon B."/>
            <person name="Goodwin S."/>
            <person name="Spatafora J."/>
            <person name="Crous P."/>
            <person name="Grigoriev I."/>
        </authorList>
    </citation>
    <scope>NUCLEOTIDE SEQUENCE</scope>
    <source>
        <strain evidence="3">ATCC 36951</strain>
    </source>
</reference>
<dbReference type="InterPro" id="IPR015943">
    <property type="entry name" value="WD40/YVTN_repeat-like_dom_sf"/>
</dbReference>
<dbReference type="InterPro" id="IPR001680">
    <property type="entry name" value="WD40_rpt"/>
</dbReference>
<dbReference type="Gene3D" id="2.130.10.10">
    <property type="entry name" value="YVTN repeat-like/Quinoprotein amine dehydrogenase"/>
    <property type="match status" value="2"/>
</dbReference>
<dbReference type="InterPro" id="IPR019775">
    <property type="entry name" value="WD40_repeat_CS"/>
</dbReference>
<dbReference type="PANTHER" id="PTHR19848">
    <property type="entry name" value="WD40 REPEAT PROTEIN"/>
    <property type="match status" value="1"/>
</dbReference>
<dbReference type="PANTHER" id="PTHR19848:SF8">
    <property type="entry name" value="F-BOX AND WD REPEAT DOMAIN CONTAINING 7"/>
    <property type="match status" value="1"/>
</dbReference>
<dbReference type="OrthoDB" id="1932312at2759"/>
<dbReference type="InterPro" id="IPR006594">
    <property type="entry name" value="LisH"/>
</dbReference>
<keyword evidence="2" id="KW-0677">Repeat</keyword>
<sequence length="459" mass="49746">MPASDSEILIVARYLKANNYTETYDAFVQEADLPFDAGNVSKGDLTLEKLLDEKKNFDVAVKFEKLGLEDSNEAWTKNAPSTAHEVTGLPTSSNILSARVDSLQNDDGSSSSTLYASTADRKFHLLDASTRTLQKTVSDLHDAPVLSSLQLAKDRILTASMSGQLYVSDPAGRILERRRDHTKYIVKIAALVDDPSETYIATAGWDNKINLYKNDLGTGVEVGEPVAKIPMSSKPEAILFVRHPDNNRPVLLASRTDSSFIFYYSVEEEPHLLGKQNLAPHSNAWVAFTPSSFELCPTDPSLLAVGTSSIPHMKLLIVTLLFPPWEPQSAPAPVPSTRQALLGEQPTETQASQARAALAIADRESAAIKIHCTTLAPQTAYSTPAVAWRPDGSGVWVNGDDGAIRGIEASTGKIVSTLKGHEPGTKVRCLWAGVVKNASDEKEVLVSGGFDHKLIVWEA</sequence>
<dbReference type="GeneID" id="54563110"/>
<keyword evidence="1" id="KW-0853">WD repeat</keyword>
<dbReference type="PROSITE" id="PS00678">
    <property type="entry name" value="WD_REPEATS_1"/>
    <property type="match status" value="1"/>
</dbReference>
<gene>
    <name evidence="3" type="ORF">M409DRAFT_30255</name>
</gene>
<evidence type="ECO:0000256" key="1">
    <source>
        <dbReference type="ARBA" id="ARBA00022574"/>
    </source>
</evidence>
<evidence type="ECO:0000256" key="2">
    <source>
        <dbReference type="ARBA" id="ARBA00022737"/>
    </source>
</evidence>
<dbReference type="RefSeq" id="XP_033660138.1">
    <property type="nucleotide sequence ID" value="XM_033809838.1"/>
</dbReference>
<dbReference type="SMART" id="SM00320">
    <property type="entry name" value="WD40"/>
    <property type="match status" value="3"/>
</dbReference>
<dbReference type="PROSITE" id="PS50896">
    <property type="entry name" value="LISH"/>
    <property type="match status" value="1"/>
</dbReference>
<keyword evidence="4" id="KW-1185">Reference proteome</keyword>
<dbReference type="Proteomes" id="UP000799537">
    <property type="component" value="Unassembled WGS sequence"/>
</dbReference>